<gene>
    <name evidence="2" type="ORF">KK078_16895</name>
</gene>
<dbReference type="RefSeq" id="WP_254091478.1">
    <property type="nucleotide sequence ID" value="NZ_JAHESC010000024.1"/>
</dbReference>
<evidence type="ECO:0000313" key="3">
    <source>
        <dbReference type="Proteomes" id="UP001319180"/>
    </source>
</evidence>
<reference evidence="2 3" key="1">
    <citation type="submission" date="2021-05" db="EMBL/GenBank/DDBJ databases">
        <title>A Polyphasic approach of four new species of the genus Ohtaekwangia: Ohtaekwangia histidinii sp. nov., Ohtaekwangia cretensis sp. nov., Ohtaekwangia indiensis sp. nov., Ohtaekwangia reichenbachii sp. nov. from diverse environment.</title>
        <authorList>
            <person name="Octaviana S."/>
        </authorList>
    </citation>
    <scope>NUCLEOTIDE SEQUENCE [LARGE SCALE GENOMIC DNA]</scope>
    <source>
        <strain evidence="2 3">PWU37</strain>
    </source>
</reference>
<sequence>MISKRFIRITAPVLMIVALYYLGPSPATPVYDTTLPTVPADAAALDHYVAANEAAHTLRPNNEARIVWNDSTRKKTPYAVVYLHGFTASQMEGDPVHKRFARTMGCNLYLARLADHGLDSADVLIRLTPDRLWASAKEALAIGKQLGDEVILVSCSTGSTLALKLAAEFPEDVHALINLSPNIAINNGAAFILNDPWGLYIARAVFGSKYSEAPAPVPAERAQYWDTKYRLEGAVQLEELIETTMTRETFEKIHQPSLTLYYYKNEQEQDPEVKVSAMLEMNAELATPDNLKETVAIPEAGVHVIASGLRSKAVDKVLDLMVAFAQEKLGMAPAGRALH</sequence>
<evidence type="ECO:0000313" key="2">
    <source>
        <dbReference type="EMBL" id="MBT1688251.1"/>
    </source>
</evidence>
<dbReference type="EMBL" id="JAHESC010000024">
    <property type="protein sequence ID" value="MBT1688251.1"/>
    <property type="molecule type" value="Genomic_DNA"/>
</dbReference>
<dbReference type="PANTHER" id="PTHR43798:SF31">
    <property type="entry name" value="AB HYDROLASE SUPERFAMILY PROTEIN YCLE"/>
    <property type="match status" value="1"/>
</dbReference>
<dbReference type="Proteomes" id="UP001319180">
    <property type="component" value="Unassembled WGS sequence"/>
</dbReference>
<protein>
    <submittedName>
        <fullName evidence="2">Alpha/beta hydrolase</fullName>
    </submittedName>
</protein>
<dbReference type="GO" id="GO:0016787">
    <property type="term" value="F:hydrolase activity"/>
    <property type="evidence" value="ECO:0007669"/>
    <property type="project" value="UniProtKB-KW"/>
</dbReference>
<proteinExistence type="predicted"/>
<dbReference type="PANTHER" id="PTHR43798">
    <property type="entry name" value="MONOACYLGLYCEROL LIPASE"/>
    <property type="match status" value="1"/>
</dbReference>
<keyword evidence="3" id="KW-1185">Reference proteome</keyword>
<keyword evidence="1 2" id="KW-0378">Hydrolase</keyword>
<dbReference type="AlphaFoldDB" id="A0AAP2GIF6"/>
<dbReference type="InterPro" id="IPR029058">
    <property type="entry name" value="AB_hydrolase_fold"/>
</dbReference>
<evidence type="ECO:0000256" key="1">
    <source>
        <dbReference type="ARBA" id="ARBA00022801"/>
    </source>
</evidence>
<accession>A0AAP2GIF6</accession>
<name>A0AAP2GIF6_9BACT</name>
<dbReference type="InterPro" id="IPR050266">
    <property type="entry name" value="AB_hydrolase_sf"/>
</dbReference>
<dbReference type="Gene3D" id="3.40.50.1820">
    <property type="entry name" value="alpha/beta hydrolase"/>
    <property type="match status" value="1"/>
</dbReference>
<dbReference type="SUPFAM" id="SSF53474">
    <property type="entry name" value="alpha/beta-Hydrolases"/>
    <property type="match status" value="1"/>
</dbReference>
<organism evidence="2 3">
    <name type="scientific">Dawidia soli</name>
    <dbReference type="NCBI Taxonomy" id="2782352"/>
    <lineage>
        <taxon>Bacteria</taxon>
        <taxon>Pseudomonadati</taxon>
        <taxon>Bacteroidota</taxon>
        <taxon>Cytophagia</taxon>
        <taxon>Cytophagales</taxon>
        <taxon>Chryseotaleaceae</taxon>
        <taxon>Dawidia</taxon>
    </lineage>
</organism>
<comment type="caution">
    <text evidence="2">The sequence shown here is derived from an EMBL/GenBank/DDBJ whole genome shotgun (WGS) entry which is preliminary data.</text>
</comment>
<dbReference type="GO" id="GO:0016020">
    <property type="term" value="C:membrane"/>
    <property type="evidence" value="ECO:0007669"/>
    <property type="project" value="TreeGrafter"/>
</dbReference>